<accession>A0A6A5KCP6</accession>
<reference evidence="1" key="1">
    <citation type="submission" date="2020-01" db="EMBL/GenBank/DDBJ databases">
        <authorList>
            <consortium name="DOE Joint Genome Institute"/>
            <person name="Haridas S."/>
            <person name="Albert R."/>
            <person name="Binder M."/>
            <person name="Bloem J."/>
            <person name="Labutti K."/>
            <person name="Salamov A."/>
            <person name="Andreopoulos B."/>
            <person name="Baker S.E."/>
            <person name="Barry K."/>
            <person name="Bills G."/>
            <person name="Bluhm B.H."/>
            <person name="Cannon C."/>
            <person name="Castanera R."/>
            <person name="Culley D.E."/>
            <person name="Daum C."/>
            <person name="Ezra D."/>
            <person name="Gonzalez J.B."/>
            <person name="Henrissat B."/>
            <person name="Kuo A."/>
            <person name="Liang C."/>
            <person name="Lipzen A."/>
            <person name="Lutzoni F."/>
            <person name="Magnuson J."/>
            <person name="Mondo S."/>
            <person name="Nolan M."/>
            <person name="Ohm R."/>
            <person name="Pangilinan J."/>
            <person name="Park H.-J."/>
            <person name="Ramirez L."/>
            <person name="Alfaro M."/>
            <person name="Sun H."/>
            <person name="Tritt A."/>
            <person name="Yoshinaga Y."/>
            <person name="Zwiers L.-H."/>
            <person name="Turgeon B.G."/>
            <person name="Goodwin S.B."/>
            <person name="Spatafora J.W."/>
            <person name="Crous P.W."/>
            <person name="Grigoriev I.V."/>
        </authorList>
    </citation>
    <scope>NUCLEOTIDE SEQUENCE</scope>
    <source>
        <strain evidence="1">P77</strain>
    </source>
</reference>
<dbReference type="Proteomes" id="UP000800040">
    <property type="component" value="Unassembled WGS sequence"/>
</dbReference>
<protein>
    <recommendedName>
        <fullName evidence="3">F-box domain-containing protein</fullName>
    </recommendedName>
</protein>
<name>A0A6A5KCP6_9PLEO</name>
<organism evidence="1 2">
    <name type="scientific">Decorospora gaudefroyi</name>
    <dbReference type="NCBI Taxonomy" id="184978"/>
    <lineage>
        <taxon>Eukaryota</taxon>
        <taxon>Fungi</taxon>
        <taxon>Dikarya</taxon>
        <taxon>Ascomycota</taxon>
        <taxon>Pezizomycotina</taxon>
        <taxon>Dothideomycetes</taxon>
        <taxon>Pleosporomycetidae</taxon>
        <taxon>Pleosporales</taxon>
        <taxon>Pleosporineae</taxon>
        <taxon>Pleosporaceae</taxon>
        <taxon>Decorospora</taxon>
    </lineage>
</organism>
<dbReference type="AlphaFoldDB" id="A0A6A5KCP6"/>
<evidence type="ECO:0008006" key="3">
    <source>
        <dbReference type="Google" id="ProtNLM"/>
    </source>
</evidence>
<proteinExistence type="predicted"/>
<keyword evidence="2" id="KW-1185">Reference proteome</keyword>
<evidence type="ECO:0000313" key="2">
    <source>
        <dbReference type="Proteomes" id="UP000800040"/>
    </source>
</evidence>
<sequence>MDVLPAAPSQLARKFVPRAVAYRIDKHCHSRALERLYSKRLFSSSIQRQPHSPILSLPTEIRLIIYAYIFLSQQGKADRWSTVRPILLTCRLMYEEAIVMALQRTYFRFQSPYQPKKTRVLGRLQQHLRYVNIGISLYNFAAHGSNNPFILSDLPLHLLVINFNTRVHWTWSQEKTTYYRLISAILYRERREYDSLFGKNKHRLMVATKQYRPQREALYNTVAAMKAKCVNVRCAGLGDILWSAFVYFSLVSERATIVRDGDPISKEYRFHGVYDEGDEGFAERFQIVFDENFDLLRMGSYQGH</sequence>
<gene>
    <name evidence="1" type="ORF">BDW02DRAFT_569386</name>
</gene>
<dbReference type="EMBL" id="ML975307">
    <property type="protein sequence ID" value="KAF1834109.1"/>
    <property type="molecule type" value="Genomic_DNA"/>
</dbReference>
<dbReference type="OrthoDB" id="62952at2759"/>
<evidence type="ECO:0000313" key="1">
    <source>
        <dbReference type="EMBL" id="KAF1834109.1"/>
    </source>
</evidence>